<dbReference type="EMBL" id="UIDG01000213">
    <property type="protein sequence ID" value="SUS06500.1"/>
    <property type="molecule type" value="Genomic_DNA"/>
</dbReference>
<accession>A0A380TDF3</accession>
<sequence>MTKATVHSGDTLSLSGRSIKIGVAAGANNPVVLLALADGSARGPTLTAGRAKAYHAKHDLVELGNMGDCDLQVEFPAPAIGDPRFDEDI</sequence>
<name>A0A380TDF3_9ZZZZ</name>
<dbReference type="AlphaFoldDB" id="A0A380TDF3"/>
<organism evidence="1">
    <name type="scientific">metagenome</name>
    <dbReference type="NCBI Taxonomy" id="256318"/>
    <lineage>
        <taxon>unclassified sequences</taxon>
        <taxon>metagenomes</taxon>
    </lineage>
</organism>
<proteinExistence type="predicted"/>
<reference evidence="1" key="1">
    <citation type="submission" date="2018-07" db="EMBL/GenBank/DDBJ databases">
        <authorList>
            <person name="Quirk P.G."/>
            <person name="Krulwich T.A."/>
        </authorList>
    </citation>
    <scope>NUCLEOTIDE SEQUENCE</scope>
</reference>
<evidence type="ECO:0000313" key="1">
    <source>
        <dbReference type="EMBL" id="SUS06500.1"/>
    </source>
</evidence>
<gene>
    <name evidence="1" type="ORF">DF3PB_2900003</name>
</gene>
<protein>
    <submittedName>
        <fullName evidence="1">Uncharacterized protein</fullName>
    </submittedName>
</protein>